<dbReference type="EMBL" id="ML769580">
    <property type="protein sequence ID" value="KAE9393128.1"/>
    <property type="molecule type" value="Genomic_DNA"/>
</dbReference>
<evidence type="ECO:0000313" key="1">
    <source>
        <dbReference type="EMBL" id="KAE9393128.1"/>
    </source>
</evidence>
<organism evidence="1 2">
    <name type="scientific">Gymnopus androsaceus JB14</name>
    <dbReference type="NCBI Taxonomy" id="1447944"/>
    <lineage>
        <taxon>Eukaryota</taxon>
        <taxon>Fungi</taxon>
        <taxon>Dikarya</taxon>
        <taxon>Basidiomycota</taxon>
        <taxon>Agaricomycotina</taxon>
        <taxon>Agaricomycetes</taxon>
        <taxon>Agaricomycetidae</taxon>
        <taxon>Agaricales</taxon>
        <taxon>Marasmiineae</taxon>
        <taxon>Omphalotaceae</taxon>
        <taxon>Gymnopus</taxon>
    </lineage>
</organism>
<dbReference type="AlphaFoldDB" id="A0A6A4H5Y1"/>
<proteinExistence type="predicted"/>
<protein>
    <submittedName>
        <fullName evidence="1">Uncharacterized protein</fullName>
    </submittedName>
</protein>
<reference evidence="1" key="1">
    <citation type="journal article" date="2019" name="Environ. Microbiol.">
        <title>Fungal ecological strategies reflected in gene transcription - a case study of two litter decomposers.</title>
        <authorList>
            <person name="Barbi F."/>
            <person name="Kohler A."/>
            <person name="Barry K."/>
            <person name="Baskaran P."/>
            <person name="Daum C."/>
            <person name="Fauchery L."/>
            <person name="Ihrmark K."/>
            <person name="Kuo A."/>
            <person name="LaButti K."/>
            <person name="Lipzen A."/>
            <person name="Morin E."/>
            <person name="Grigoriev I.V."/>
            <person name="Henrissat B."/>
            <person name="Lindahl B."/>
            <person name="Martin F."/>
        </authorList>
    </citation>
    <scope>NUCLEOTIDE SEQUENCE</scope>
    <source>
        <strain evidence="1">JB14</strain>
    </source>
</reference>
<keyword evidence="2" id="KW-1185">Reference proteome</keyword>
<dbReference type="OrthoDB" id="3014299at2759"/>
<accession>A0A6A4H5Y1</accession>
<evidence type="ECO:0000313" key="2">
    <source>
        <dbReference type="Proteomes" id="UP000799118"/>
    </source>
</evidence>
<dbReference type="Proteomes" id="UP000799118">
    <property type="component" value="Unassembled WGS sequence"/>
</dbReference>
<sequence length="84" mass="9503">MANFPSRYESNDPRMHHTARETYCKSISTLRIATIALGMSYISTSYMPMEDNQFLHASAPVRVLLRLAGRPQVVNDQQGECEVV</sequence>
<name>A0A6A4H5Y1_9AGAR</name>
<gene>
    <name evidence="1" type="ORF">BT96DRAFT_924240</name>
</gene>